<dbReference type="InParanoid" id="E3M979"/>
<dbReference type="AlphaFoldDB" id="E3M979"/>
<dbReference type="Pfam" id="PF00651">
    <property type="entry name" value="BTB"/>
    <property type="match status" value="1"/>
</dbReference>
<dbReference type="PANTHER" id="PTHR22743">
    <property type="entry name" value="MEPRIN/TRAF-LIKE MATH FAMILY-C.ELEGANS"/>
    <property type="match status" value="1"/>
</dbReference>
<evidence type="ECO:0000313" key="2">
    <source>
        <dbReference type="EMBL" id="EFO96320.1"/>
    </source>
</evidence>
<protein>
    <recommendedName>
        <fullName evidence="1">BTB domain-containing protein</fullName>
    </recommendedName>
</protein>
<reference evidence="2" key="1">
    <citation type="submission" date="2007-07" db="EMBL/GenBank/DDBJ databases">
        <title>PCAP assembly of the Caenorhabditis remanei genome.</title>
        <authorList>
            <consortium name="The Caenorhabditis remanei Sequencing Consortium"/>
            <person name="Wilson R.K."/>
        </authorList>
    </citation>
    <scope>NUCLEOTIDE SEQUENCE [LARGE SCALE GENOMIC DNA]</scope>
    <source>
        <strain evidence="2">PB4641</strain>
    </source>
</reference>
<dbReference type="InterPro" id="IPR008974">
    <property type="entry name" value="TRAF-like"/>
</dbReference>
<proteinExistence type="predicted"/>
<dbReference type="Gene3D" id="2.60.210.10">
    <property type="entry name" value="Apoptosis, Tumor Necrosis Factor Receptor Associated Protein 2, Chain A"/>
    <property type="match status" value="1"/>
</dbReference>
<gene>
    <name evidence="2" type="ORF">CRE_14496</name>
</gene>
<dbReference type="SMART" id="SM00225">
    <property type="entry name" value="BTB"/>
    <property type="match status" value="1"/>
</dbReference>
<accession>E3M979</accession>
<organism evidence="3">
    <name type="scientific">Caenorhabditis remanei</name>
    <name type="common">Caenorhabditis vulgaris</name>
    <dbReference type="NCBI Taxonomy" id="31234"/>
    <lineage>
        <taxon>Eukaryota</taxon>
        <taxon>Metazoa</taxon>
        <taxon>Ecdysozoa</taxon>
        <taxon>Nematoda</taxon>
        <taxon>Chromadorea</taxon>
        <taxon>Rhabditida</taxon>
        <taxon>Rhabditina</taxon>
        <taxon>Rhabditomorpha</taxon>
        <taxon>Rhabditoidea</taxon>
        <taxon>Rhabditidae</taxon>
        <taxon>Peloderinae</taxon>
        <taxon>Caenorhabditis</taxon>
    </lineage>
</organism>
<dbReference type="InterPro" id="IPR002083">
    <property type="entry name" value="MATH/TRAF_dom"/>
</dbReference>
<dbReference type="SUPFAM" id="SSF54695">
    <property type="entry name" value="POZ domain"/>
    <property type="match status" value="1"/>
</dbReference>
<dbReference type="InterPro" id="IPR011333">
    <property type="entry name" value="SKP1/BTB/POZ_sf"/>
</dbReference>
<dbReference type="Gene3D" id="3.30.710.10">
    <property type="entry name" value="Potassium Channel Kv1.1, Chain A"/>
    <property type="match status" value="1"/>
</dbReference>
<dbReference type="HOGENOM" id="CLU_051249_3_0_1"/>
<evidence type="ECO:0000259" key="1">
    <source>
        <dbReference type="PROSITE" id="PS50097"/>
    </source>
</evidence>
<sequence length="370" mass="43129">MWSLGTGAAKKRAKKINNTLSEWTIEKFLDMRKEVLDKQKDLEKSNSEIVEKIEKLSKEQQKKFDLIQLKLDKIIETLKPEVSSKIEENKDSAILTVDSTQGFQKTEEMAPTFGKYFVLKHTFNNVSNFENNKYYSKKNWEIEAELEPKLMSISSSGKKEKRRKKSSDFFQSDPMKSSWRCLKVIECDEFENDFLVDDCFCAEIAMKLKRMTGIYKENLRSFDETKEESSDVVLIVDDEKFFVSKLYLAHSPYFKNLFMGKFSESKKSEIKLSGIDADDFQKYLEVLYGEQAIDEFTVEGILIVANKYDSWLVIEKCENFLQKESKKTLRTKLQLSNRYNLTALLVLSHYQTTVNILFSETMSRGNLMNG</sequence>
<dbReference type="CDD" id="cd18186">
    <property type="entry name" value="BTB_POZ_ZBTB_KLHL-like"/>
    <property type="match status" value="1"/>
</dbReference>
<keyword evidence="3" id="KW-1185">Reference proteome</keyword>
<dbReference type="PROSITE" id="PS50097">
    <property type="entry name" value="BTB"/>
    <property type="match status" value="1"/>
</dbReference>
<name>E3M979_CAERE</name>
<dbReference type="EMBL" id="DS268430">
    <property type="protein sequence ID" value="EFO96320.1"/>
    <property type="molecule type" value="Genomic_DNA"/>
</dbReference>
<dbReference type="Pfam" id="PF00917">
    <property type="entry name" value="MATH"/>
    <property type="match status" value="1"/>
</dbReference>
<dbReference type="Proteomes" id="UP000008281">
    <property type="component" value="Unassembled WGS sequence"/>
</dbReference>
<feature type="domain" description="BTB" evidence="1">
    <location>
        <begin position="230"/>
        <end position="288"/>
    </location>
</feature>
<dbReference type="PANTHER" id="PTHR22743:SF165">
    <property type="entry name" value="BTB AND MATH DOMAIN CONTAINING-RELATED"/>
    <property type="match status" value="1"/>
</dbReference>
<dbReference type="OrthoDB" id="6359816at2759"/>
<dbReference type="InterPro" id="IPR052664">
    <property type="entry name" value="BTB-MATH_domain_protein"/>
</dbReference>
<dbReference type="STRING" id="31234.E3M979"/>
<dbReference type="InterPro" id="IPR000210">
    <property type="entry name" value="BTB/POZ_dom"/>
</dbReference>
<evidence type="ECO:0000313" key="3">
    <source>
        <dbReference type="Proteomes" id="UP000008281"/>
    </source>
</evidence>